<organism evidence="2 3">
    <name type="scientific">Microthyrium microscopicum</name>
    <dbReference type="NCBI Taxonomy" id="703497"/>
    <lineage>
        <taxon>Eukaryota</taxon>
        <taxon>Fungi</taxon>
        <taxon>Dikarya</taxon>
        <taxon>Ascomycota</taxon>
        <taxon>Pezizomycotina</taxon>
        <taxon>Dothideomycetes</taxon>
        <taxon>Dothideomycetes incertae sedis</taxon>
        <taxon>Microthyriales</taxon>
        <taxon>Microthyriaceae</taxon>
        <taxon>Microthyrium</taxon>
    </lineage>
</organism>
<evidence type="ECO:0000313" key="2">
    <source>
        <dbReference type="EMBL" id="KAF2668123.1"/>
    </source>
</evidence>
<accession>A0A6A6U9Y6</accession>
<name>A0A6A6U9Y6_9PEZI</name>
<sequence length="173" mass="18642">MPSRKRPTRAIRMADGAGRTPTLPNHRLCLPRAAPPSSGLVASKSGSGALAKPTPWSQQSRLQSVGKYPSPKKFPAPEISEPQEMAKASRNWMACWVSAVVALILLSKRLERISNAAQSGLKIEDHIGGCWTTVLPKPALHALPNSHRIVVVFLAVSKLQAGDPVRFAGQQSR</sequence>
<feature type="region of interest" description="Disordered" evidence="1">
    <location>
        <begin position="1"/>
        <end position="78"/>
    </location>
</feature>
<evidence type="ECO:0000256" key="1">
    <source>
        <dbReference type="SAM" id="MobiDB-lite"/>
    </source>
</evidence>
<dbReference type="Proteomes" id="UP000799302">
    <property type="component" value="Unassembled WGS sequence"/>
</dbReference>
<evidence type="ECO:0000313" key="3">
    <source>
        <dbReference type="Proteomes" id="UP000799302"/>
    </source>
</evidence>
<keyword evidence="3" id="KW-1185">Reference proteome</keyword>
<protein>
    <submittedName>
        <fullName evidence="2">Uncharacterized protein</fullName>
    </submittedName>
</protein>
<dbReference type="AlphaFoldDB" id="A0A6A6U9Y6"/>
<dbReference type="EMBL" id="MU004236">
    <property type="protein sequence ID" value="KAF2668123.1"/>
    <property type="molecule type" value="Genomic_DNA"/>
</dbReference>
<gene>
    <name evidence="2" type="ORF">BT63DRAFT_268547</name>
</gene>
<reference evidence="2" key="1">
    <citation type="journal article" date="2020" name="Stud. Mycol.">
        <title>101 Dothideomycetes genomes: a test case for predicting lifestyles and emergence of pathogens.</title>
        <authorList>
            <person name="Haridas S."/>
            <person name="Albert R."/>
            <person name="Binder M."/>
            <person name="Bloem J."/>
            <person name="Labutti K."/>
            <person name="Salamov A."/>
            <person name="Andreopoulos B."/>
            <person name="Baker S."/>
            <person name="Barry K."/>
            <person name="Bills G."/>
            <person name="Bluhm B."/>
            <person name="Cannon C."/>
            <person name="Castanera R."/>
            <person name="Culley D."/>
            <person name="Daum C."/>
            <person name="Ezra D."/>
            <person name="Gonzalez J."/>
            <person name="Henrissat B."/>
            <person name="Kuo A."/>
            <person name="Liang C."/>
            <person name="Lipzen A."/>
            <person name="Lutzoni F."/>
            <person name="Magnuson J."/>
            <person name="Mondo S."/>
            <person name="Nolan M."/>
            <person name="Ohm R."/>
            <person name="Pangilinan J."/>
            <person name="Park H.-J."/>
            <person name="Ramirez L."/>
            <person name="Alfaro M."/>
            <person name="Sun H."/>
            <person name="Tritt A."/>
            <person name="Yoshinaga Y."/>
            <person name="Zwiers L.-H."/>
            <person name="Turgeon B."/>
            <person name="Goodwin S."/>
            <person name="Spatafora J."/>
            <person name="Crous P."/>
            <person name="Grigoriev I."/>
        </authorList>
    </citation>
    <scope>NUCLEOTIDE SEQUENCE</scope>
    <source>
        <strain evidence="2">CBS 115976</strain>
    </source>
</reference>
<proteinExistence type="predicted"/>